<dbReference type="AlphaFoldDB" id="A0A0N0PBP7"/>
<dbReference type="CDD" id="cd18186">
    <property type="entry name" value="BTB_POZ_ZBTB_KLHL-like"/>
    <property type="match status" value="1"/>
</dbReference>
<reference evidence="2 3" key="1">
    <citation type="journal article" date="2015" name="Nat. Commun.">
        <title>Outbred genome sequencing and CRISPR/Cas9 gene editing in butterflies.</title>
        <authorList>
            <person name="Li X."/>
            <person name="Fan D."/>
            <person name="Zhang W."/>
            <person name="Liu G."/>
            <person name="Zhang L."/>
            <person name="Zhao L."/>
            <person name="Fang X."/>
            <person name="Chen L."/>
            <person name="Dong Y."/>
            <person name="Chen Y."/>
            <person name="Ding Y."/>
            <person name="Zhao R."/>
            <person name="Feng M."/>
            <person name="Zhu Y."/>
            <person name="Feng Y."/>
            <person name="Jiang X."/>
            <person name="Zhu D."/>
            <person name="Xiang H."/>
            <person name="Feng X."/>
            <person name="Li S."/>
            <person name="Wang J."/>
            <person name="Zhang G."/>
            <person name="Kronforst M.R."/>
            <person name="Wang W."/>
        </authorList>
    </citation>
    <scope>NUCLEOTIDE SEQUENCE [LARGE SCALE GENOMIC DNA]</scope>
    <source>
        <strain evidence="2">Ya'a_city_454_Pm</strain>
        <tissue evidence="2">Whole body</tissue>
    </source>
</reference>
<dbReference type="InterPro" id="IPR011333">
    <property type="entry name" value="SKP1/BTB/POZ_sf"/>
</dbReference>
<name>A0A0N0PBP7_PAPMA</name>
<evidence type="ECO:0000259" key="1">
    <source>
        <dbReference type="PROSITE" id="PS50097"/>
    </source>
</evidence>
<organism evidence="2 3">
    <name type="scientific">Papilio machaon</name>
    <name type="common">Old World swallowtail butterfly</name>
    <dbReference type="NCBI Taxonomy" id="76193"/>
    <lineage>
        <taxon>Eukaryota</taxon>
        <taxon>Metazoa</taxon>
        <taxon>Ecdysozoa</taxon>
        <taxon>Arthropoda</taxon>
        <taxon>Hexapoda</taxon>
        <taxon>Insecta</taxon>
        <taxon>Pterygota</taxon>
        <taxon>Neoptera</taxon>
        <taxon>Endopterygota</taxon>
        <taxon>Lepidoptera</taxon>
        <taxon>Glossata</taxon>
        <taxon>Ditrysia</taxon>
        <taxon>Papilionoidea</taxon>
        <taxon>Papilionidae</taxon>
        <taxon>Papilioninae</taxon>
        <taxon>Papilio</taxon>
    </lineage>
</organism>
<dbReference type="KEGG" id="pmac:106715588"/>
<protein>
    <recommendedName>
        <fullName evidence="1">BTB domain-containing protein</fullName>
    </recommendedName>
</protein>
<dbReference type="PROSITE" id="PS50097">
    <property type="entry name" value="BTB"/>
    <property type="match status" value="1"/>
</dbReference>
<dbReference type="SUPFAM" id="SSF54695">
    <property type="entry name" value="POZ domain"/>
    <property type="match status" value="1"/>
</dbReference>
<dbReference type="EMBL" id="KQ460940">
    <property type="protein sequence ID" value="KPJ10632.1"/>
    <property type="molecule type" value="Genomic_DNA"/>
</dbReference>
<dbReference type="InterPro" id="IPR000210">
    <property type="entry name" value="BTB/POZ_dom"/>
</dbReference>
<feature type="domain" description="BTB" evidence="1">
    <location>
        <begin position="174"/>
        <end position="232"/>
    </location>
</feature>
<dbReference type="OrthoDB" id="6359943at2759"/>
<accession>A0A0N0PBP7</accession>
<gene>
    <name evidence="2" type="ORF">RR48_04577</name>
</gene>
<keyword evidence="3" id="KW-1185">Reference proteome</keyword>
<dbReference type="Pfam" id="PF00651">
    <property type="entry name" value="BTB"/>
    <property type="match status" value="1"/>
</dbReference>
<proteinExistence type="predicted"/>
<dbReference type="Proteomes" id="UP000053240">
    <property type="component" value="Unassembled WGS sequence"/>
</dbReference>
<evidence type="ECO:0000313" key="3">
    <source>
        <dbReference type="Proteomes" id="UP000053240"/>
    </source>
</evidence>
<evidence type="ECO:0000313" key="2">
    <source>
        <dbReference type="EMBL" id="KPJ10632.1"/>
    </source>
</evidence>
<sequence>MFGSATPAIVNEGPKTENVLNVIEVNKRDNWLELKVDIETNAKGNSTESEHKINSSVKICLKVIQAKATEVPKQSQQYNQFAFGAQKQVDIFKPNILLLFKFVKTHSNDDTMYSIICNSIGLGLLDKAFCTDNDSWFLIRETTSPKFSFNIIFTMTIIKSENPFKALYEDTELMDFKLIGDAGSEVKVHGAVLAAQSPSIMKMIQEKTIKDNTIEYSGVNEKTLQDFKSYIYLYVLPKEDIEQLLLLASRATMVELERKCIGQIMATLTATDVYRITEFAQQHKIHELYLNVLEYIQNGKIKVSDIRNCLKLSNA</sequence>
<dbReference type="InParanoid" id="A0A0N0PBP7"/>
<dbReference type="Gene3D" id="3.30.710.10">
    <property type="entry name" value="Potassium Channel Kv1.1, Chain A"/>
    <property type="match status" value="1"/>
</dbReference>